<reference evidence="1 2" key="1">
    <citation type="submission" date="2017-06" db="EMBL/GenBank/DDBJ databases">
        <title>Description of Rhodopirellula bahusiensis sp. nov.</title>
        <authorList>
            <person name="Kizina J."/>
            <person name="Harder J."/>
        </authorList>
    </citation>
    <scope>NUCLEOTIDE SEQUENCE [LARGE SCALE GENOMIC DNA]</scope>
    <source>
        <strain evidence="1 2">SWK21</strain>
    </source>
</reference>
<dbReference type="Proteomes" id="UP000225740">
    <property type="component" value="Unassembled WGS sequence"/>
</dbReference>
<evidence type="ECO:0000313" key="2">
    <source>
        <dbReference type="Proteomes" id="UP000225740"/>
    </source>
</evidence>
<comment type="caution">
    <text evidence="1">The sequence shown here is derived from an EMBL/GenBank/DDBJ whole genome shotgun (WGS) entry which is preliminary data.</text>
</comment>
<accession>A0A2G1W6E5</accession>
<name>A0A2G1W6E5_9BACT</name>
<sequence>MAKALPPINDNSVYTQKQIAQAMDRSERWAKEFIRANVAFADLGNGLLAVSGRLFREAIERMSDPNN</sequence>
<dbReference type="OrthoDB" id="9975768at2"/>
<gene>
    <name evidence="1" type="ORF">CEE69_14295</name>
</gene>
<proteinExistence type="predicted"/>
<protein>
    <submittedName>
        <fullName evidence="1">Uncharacterized protein</fullName>
    </submittedName>
</protein>
<dbReference type="AlphaFoldDB" id="A0A2G1W6E5"/>
<dbReference type="RefSeq" id="WP_099261330.1">
    <property type="nucleotide sequence ID" value="NZ_NIZW01000010.1"/>
</dbReference>
<dbReference type="GeneID" id="90609265"/>
<dbReference type="EMBL" id="NIZW01000010">
    <property type="protein sequence ID" value="PHQ34581.1"/>
    <property type="molecule type" value="Genomic_DNA"/>
</dbReference>
<evidence type="ECO:0000313" key="1">
    <source>
        <dbReference type="EMBL" id="PHQ34581.1"/>
    </source>
</evidence>
<keyword evidence="2" id="KW-1185">Reference proteome</keyword>
<organism evidence="1 2">
    <name type="scientific">Rhodopirellula bahusiensis</name>
    <dbReference type="NCBI Taxonomy" id="2014065"/>
    <lineage>
        <taxon>Bacteria</taxon>
        <taxon>Pseudomonadati</taxon>
        <taxon>Planctomycetota</taxon>
        <taxon>Planctomycetia</taxon>
        <taxon>Pirellulales</taxon>
        <taxon>Pirellulaceae</taxon>
        <taxon>Rhodopirellula</taxon>
    </lineage>
</organism>